<comment type="caution">
    <text evidence="2">The sequence shown here is derived from an EMBL/GenBank/DDBJ whole genome shotgun (WGS) entry which is preliminary data.</text>
</comment>
<accession>A0A2R5GM26</accession>
<dbReference type="OrthoDB" id="59758at2759"/>
<feature type="region of interest" description="Disordered" evidence="1">
    <location>
        <begin position="1"/>
        <end position="33"/>
    </location>
</feature>
<protein>
    <submittedName>
        <fullName evidence="2">Uncharacterized protein</fullName>
    </submittedName>
</protein>
<keyword evidence="3" id="KW-1185">Reference proteome</keyword>
<organism evidence="2 3">
    <name type="scientific">Hondaea fermentalgiana</name>
    <dbReference type="NCBI Taxonomy" id="2315210"/>
    <lineage>
        <taxon>Eukaryota</taxon>
        <taxon>Sar</taxon>
        <taxon>Stramenopiles</taxon>
        <taxon>Bigyra</taxon>
        <taxon>Labyrinthulomycetes</taxon>
        <taxon>Thraustochytrida</taxon>
        <taxon>Thraustochytriidae</taxon>
        <taxon>Hondaea</taxon>
    </lineage>
</organism>
<dbReference type="EMBL" id="BEYU01000096">
    <property type="protein sequence ID" value="GBG31369.1"/>
    <property type="molecule type" value="Genomic_DNA"/>
</dbReference>
<dbReference type="Gene3D" id="3.30.420.10">
    <property type="entry name" value="Ribonuclease H-like superfamily/Ribonuclease H"/>
    <property type="match status" value="1"/>
</dbReference>
<evidence type="ECO:0000256" key="1">
    <source>
        <dbReference type="SAM" id="MobiDB-lite"/>
    </source>
</evidence>
<evidence type="ECO:0000313" key="3">
    <source>
        <dbReference type="Proteomes" id="UP000241890"/>
    </source>
</evidence>
<sequence length="693" mass="77324">MATNFDAGMRTTAMASSNSSQDCDGCKRSDQDSWDVAASQRVVPFTSATLAEDIPDSRVADASVEKSRKRDLSQALSEDLDSRTLSASGDAVTAHRIGGFNVGSLSAPAKHHTKLSRYDSDSDSDDDSAYNFSSDDDNGIESYKTAVEQDVLGHDAPVVDSVDLPVQDEQETLEAPIIQAPTVSVETGLEVPRVAESTHYNSYSQDIRGAVIDANYEMGSKYAIELAERVFDMPASTAYAIIHRAKVAGRDVAITDHRSVSNRTQLKRGGPLRMEHLFKMVPEMKSEFEKRSMCTETIRRHLTHYGIVYSYKTVKVEKSSVNTKAAMEKRLAFAKKLERLLKGGDKNFLIFVDELPFYVALHPSHGWAKVGERATIKTPPIGGLGHRCQGALAVNDEYGLLHADFFPAQKMPVLKRNKQETTAWKANYRHQEFRSFLNNLLGALLEGSAPTLQKDPYIEILRGMKVWIIMDNAPEHTTSDFKENDDLLKTLPNYEAFMKGITCDGKRKGEIHILRSAPNSPQLNLCENYNRMLRTWTNHKRNDPKIEARLLNAHVPHGQKTQHRLNVLERIVRMGAAAPVPAAPPLPFPVRKFHFETREELDKAIDDANLHYGTCLLDHWQFCVGGLLIGLPLSIRYKSQLYWAIGGISGTLLDYSTALGECKHYRHEAEHLTKMREKLDEQAKAEASAPSTA</sequence>
<feature type="compositionally biased region" description="Acidic residues" evidence="1">
    <location>
        <begin position="121"/>
        <end position="139"/>
    </location>
</feature>
<gene>
    <name evidence="2" type="ORF">FCC1311_075932</name>
</gene>
<reference evidence="2 3" key="1">
    <citation type="submission" date="2017-12" db="EMBL/GenBank/DDBJ databases">
        <title>Sequencing, de novo assembly and annotation of complete genome of a new Thraustochytrid species, strain FCC1311.</title>
        <authorList>
            <person name="Sedici K."/>
            <person name="Godart F."/>
            <person name="Aiese Cigliano R."/>
            <person name="Sanseverino W."/>
            <person name="Barakat M."/>
            <person name="Ortet P."/>
            <person name="Marechal E."/>
            <person name="Cagnac O."/>
            <person name="Amato A."/>
        </authorList>
    </citation>
    <scope>NUCLEOTIDE SEQUENCE [LARGE SCALE GENOMIC DNA]</scope>
</reference>
<dbReference type="InParanoid" id="A0A2R5GM26"/>
<dbReference type="GO" id="GO:0003676">
    <property type="term" value="F:nucleic acid binding"/>
    <property type="evidence" value="ECO:0007669"/>
    <property type="project" value="InterPro"/>
</dbReference>
<name>A0A2R5GM26_9STRA</name>
<dbReference type="AlphaFoldDB" id="A0A2R5GM26"/>
<proteinExistence type="predicted"/>
<feature type="region of interest" description="Disordered" evidence="1">
    <location>
        <begin position="115"/>
        <end position="140"/>
    </location>
</feature>
<evidence type="ECO:0000313" key="2">
    <source>
        <dbReference type="EMBL" id="GBG31369.1"/>
    </source>
</evidence>
<dbReference type="InterPro" id="IPR036397">
    <property type="entry name" value="RNaseH_sf"/>
</dbReference>
<dbReference type="Proteomes" id="UP000241890">
    <property type="component" value="Unassembled WGS sequence"/>
</dbReference>
<feature type="compositionally biased region" description="Polar residues" evidence="1">
    <location>
        <begin position="13"/>
        <end position="22"/>
    </location>
</feature>